<reference evidence="1" key="2">
    <citation type="submission" date="2023-05" db="EMBL/GenBank/DDBJ databases">
        <authorList>
            <consortium name="Lawrence Berkeley National Laboratory"/>
            <person name="Steindorff A."/>
            <person name="Hensen N."/>
            <person name="Bonometti L."/>
            <person name="Westerberg I."/>
            <person name="Brannstrom I.O."/>
            <person name="Guillou S."/>
            <person name="Cros-Aarteil S."/>
            <person name="Calhoun S."/>
            <person name="Haridas S."/>
            <person name="Kuo A."/>
            <person name="Mondo S."/>
            <person name="Pangilinan J."/>
            <person name="Riley R."/>
            <person name="Labutti K."/>
            <person name="Andreopoulos B."/>
            <person name="Lipzen A."/>
            <person name="Chen C."/>
            <person name="Yanf M."/>
            <person name="Daum C."/>
            <person name="Ng V."/>
            <person name="Clum A."/>
            <person name="Ohm R."/>
            <person name="Martin F."/>
            <person name="Silar P."/>
            <person name="Natvig D."/>
            <person name="Lalanne C."/>
            <person name="Gautier V."/>
            <person name="Ament-Velasquez S.L."/>
            <person name="Kruys A."/>
            <person name="Hutchinson M.I."/>
            <person name="Powell A.J."/>
            <person name="Barry K."/>
            <person name="Miller A.N."/>
            <person name="Grigoriev I.V."/>
            <person name="Debuchy R."/>
            <person name="Gladieux P."/>
            <person name="Thoren M.H."/>
            <person name="Johannesson H."/>
        </authorList>
    </citation>
    <scope>NUCLEOTIDE SEQUENCE</scope>
    <source>
        <strain evidence="1">CBS 990.96</strain>
    </source>
</reference>
<proteinExistence type="predicted"/>
<gene>
    <name evidence="1" type="ORF">QBC38DRAFT_476132</name>
</gene>
<reference evidence="1" key="1">
    <citation type="journal article" date="2023" name="Mol. Phylogenet. Evol.">
        <title>Genome-scale phylogeny and comparative genomics of the fungal order Sordariales.</title>
        <authorList>
            <person name="Hensen N."/>
            <person name="Bonometti L."/>
            <person name="Westerberg I."/>
            <person name="Brannstrom I.O."/>
            <person name="Guillou S."/>
            <person name="Cros-Aarteil S."/>
            <person name="Calhoun S."/>
            <person name="Haridas S."/>
            <person name="Kuo A."/>
            <person name="Mondo S."/>
            <person name="Pangilinan J."/>
            <person name="Riley R."/>
            <person name="LaButti K."/>
            <person name="Andreopoulos B."/>
            <person name="Lipzen A."/>
            <person name="Chen C."/>
            <person name="Yan M."/>
            <person name="Daum C."/>
            <person name="Ng V."/>
            <person name="Clum A."/>
            <person name="Steindorff A."/>
            <person name="Ohm R.A."/>
            <person name="Martin F."/>
            <person name="Silar P."/>
            <person name="Natvig D.O."/>
            <person name="Lalanne C."/>
            <person name="Gautier V."/>
            <person name="Ament-Velasquez S.L."/>
            <person name="Kruys A."/>
            <person name="Hutchinson M.I."/>
            <person name="Powell A.J."/>
            <person name="Barry K."/>
            <person name="Miller A.N."/>
            <person name="Grigoriev I.V."/>
            <person name="Debuchy R."/>
            <person name="Gladieux P."/>
            <person name="Hiltunen Thoren M."/>
            <person name="Johannesson H."/>
        </authorList>
    </citation>
    <scope>NUCLEOTIDE SEQUENCE</scope>
    <source>
        <strain evidence="1">CBS 990.96</strain>
    </source>
</reference>
<dbReference type="Proteomes" id="UP001301958">
    <property type="component" value="Unassembled WGS sequence"/>
</dbReference>
<dbReference type="AlphaFoldDB" id="A0AAN7BRE5"/>
<evidence type="ECO:0000313" key="1">
    <source>
        <dbReference type="EMBL" id="KAK4228086.1"/>
    </source>
</evidence>
<protein>
    <recommendedName>
        <fullName evidence="3">Geranylgeranyl pyrophosphate synthetase</fullName>
    </recommendedName>
</protein>
<comment type="caution">
    <text evidence="1">The sequence shown here is derived from an EMBL/GenBank/DDBJ whole genome shotgun (WGS) entry which is preliminary data.</text>
</comment>
<evidence type="ECO:0000313" key="2">
    <source>
        <dbReference type="Proteomes" id="UP001301958"/>
    </source>
</evidence>
<dbReference type="PANTHER" id="PTHR35179:SF2">
    <property type="entry name" value="START DOMAIN-CONTAINING PROTEIN"/>
    <property type="match status" value="1"/>
</dbReference>
<organism evidence="1 2">
    <name type="scientific">Podospora fimiseda</name>
    <dbReference type="NCBI Taxonomy" id="252190"/>
    <lineage>
        <taxon>Eukaryota</taxon>
        <taxon>Fungi</taxon>
        <taxon>Dikarya</taxon>
        <taxon>Ascomycota</taxon>
        <taxon>Pezizomycotina</taxon>
        <taxon>Sordariomycetes</taxon>
        <taxon>Sordariomycetidae</taxon>
        <taxon>Sordariales</taxon>
        <taxon>Podosporaceae</taxon>
        <taxon>Podospora</taxon>
    </lineage>
</organism>
<keyword evidence="2" id="KW-1185">Reference proteome</keyword>
<sequence length="444" mass="49818">MPATLQQNALFISSSSIFNFNTSLTSPNLGKIRDEMSIEETALPDPPKWTKTPQQPLPPHTLGKLIVSSSVYEIAGGLETIDRKSLRIENFKFVSSYNWITDPDVSQKLVIPGNPPRMTALTSPITVSPDEGFCPRDICSSLYPEHPMEPAVVAVLQSNPTAFNKVQIVACSKVLNHLLSIARQWKKQGPIRILVERIGNTIYLGRRENQPNDSFELHGFGKSFSSAITAWEPGLEGSKTHQRIVGYKFAGFNMLVRSEVDGYIPVGNDDVEISGSSSRVETVMPNGLKVVVEPGKKQVGQSQLFDLKTRSIPAAGKARDPARDYVSKFWVGQTPTLILAYHTRGLFQPDTFFTRDMDKGVKTWERKRWTDVGRYAAMLQWIYKQVCGERERVEIVQTGEEGQDYVLEVREVMEGVEGVLSEEVKRLLLERKNQNEDSDVEMIL</sequence>
<dbReference type="EMBL" id="MU865323">
    <property type="protein sequence ID" value="KAK4228086.1"/>
    <property type="molecule type" value="Genomic_DNA"/>
</dbReference>
<evidence type="ECO:0008006" key="3">
    <source>
        <dbReference type="Google" id="ProtNLM"/>
    </source>
</evidence>
<accession>A0AAN7BRE5</accession>
<dbReference type="PANTHER" id="PTHR35179">
    <property type="entry name" value="PROTEIN CBG02620"/>
    <property type="match status" value="1"/>
</dbReference>
<name>A0AAN7BRE5_9PEZI</name>